<protein>
    <submittedName>
        <fullName evidence="6">AMP-dependent synthetase/ligase domain-containing protein</fullName>
    </submittedName>
</protein>
<dbReference type="GO" id="GO:0004467">
    <property type="term" value="F:long-chain fatty acid-CoA ligase activity"/>
    <property type="evidence" value="ECO:0007669"/>
    <property type="project" value="TreeGrafter"/>
</dbReference>
<evidence type="ECO:0000256" key="2">
    <source>
        <dbReference type="ARBA" id="ARBA00022598"/>
    </source>
</evidence>
<dbReference type="PANTHER" id="PTHR43107">
    <property type="entry name" value="LONG-CHAIN FATTY ACID TRANSPORT PROTEIN"/>
    <property type="match status" value="1"/>
</dbReference>
<dbReference type="GO" id="GO:0005886">
    <property type="term" value="C:plasma membrane"/>
    <property type="evidence" value="ECO:0007669"/>
    <property type="project" value="TreeGrafter"/>
</dbReference>
<name>A0A914RGR4_PAREQ</name>
<dbReference type="GO" id="GO:0044539">
    <property type="term" value="P:long-chain fatty acid import into cell"/>
    <property type="evidence" value="ECO:0007669"/>
    <property type="project" value="TreeGrafter"/>
</dbReference>
<evidence type="ECO:0000313" key="5">
    <source>
        <dbReference type="Proteomes" id="UP000887564"/>
    </source>
</evidence>
<evidence type="ECO:0000313" key="6">
    <source>
        <dbReference type="WBParaSite" id="PEQ_0000576101-mRNA-1"/>
    </source>
</evidence>
<evidence type="ECO:0000256" key="4">
    <source>
        <dbReference type="ARBA" id="ARBA00022840"/>
    </source>
</evidence>
<dbReference type="GO" id="GO:0005789">
    <property type="term" value="C:endoplasmic reticulum membrane"/>
    <property type="evidence" value="ECO:0007669"/>
    <property type="project" value="TreeGrafter"/>
</dbReference>
<organism evidence="5 6">
    <name type="scientific">Parascaris equorum</name>
    <name type="common">Equine roundworm</name>
    <dbReference type="NCBI Taxonomy" id="6256"/>
    <lineage>
        <taxon>Eukaryota</taxon>
        <taxon>Metazoa</taxon>
        <taxon>Ecdysozoa</taxon>
        <taxon>Nematoda</taxon>
        <taxon>Chromadorea</taxon>
        <taxon>Rhabditida</taxon>
        <taxon>Spirurina</taxon>
        <taxon>Ascaridomorpha</taxon>
        <taxon>Ascaridoidea</taxon>
        <taxon>Ascarididae</taxon>
        <taxon>Parascaris</taxon>
    </lineage>
</organism>
<keyword evidence="3" id="KW-0547">Nucleotide-binding</keyword>
<dbReference type="SUPFAM" id="SSF56801">
    <property type="entry name" value="Acetyl-CoA synthetase-like"/>
    <property type="match status" value="1"/>
</dbReference>
<proteinExistence type="inferred from homology"/>
<dbReference type="WBParaSite" id="PEQ_0000576101-mRNA-1">
    <property type="protein sequence ID" value="PEQ_0000576101-mRNA-1"/>
    <property type="gene ID" value="PEQ_0000576101"/>
</dbReference>
<dbReference type="PANTHER" id="PTHR43107:SF15">
    <property type="entry name" value="FATTY ACID TRANSPORT PROTEIN 3, ISOFORM A"/>
    <property type="match status" value="1"/>
</dbReference>
<keyword evidence="5" id="KW-1185">Reference proteome</keyword>
<dbReference type="GO" id="GO:0005324">
    <property type="term" value="F:long-chain fatty acid transmembrane transporter activity"/>
    <property type="evidence" value="ECO:0007669"/>
    <property type="project" value="TreeGrafter"/>
</dbReference>
<keyword evidence="2" id="KW-0436">Ligase</keyword>
<evidence type="ECO:0000256" key="3">
    <source>
        <dbReference type="ARBA" id="ARBA00022741"/>
    </source>
</evidence>
<dbReference type="Proteomes" id="UP000887564">
    <property type="component" value="Unplaced"/>
</dbReference>
<keyword evidence="4" id="KW-0067">ATP-binding</keyword>
<accession>A0A914RGR4</accession>
<reference evidence="6" key="1">
    <citation type="submission" date="2022-11" db="UniProtKB">
        <authorList>
            <consortium name="WormBaseParasite"/>
        </authorList>
    </citation>
    <scope>IDENTIFICATION</scope>
</reference>
<comment type="similarity">
    <text evidence="1">Belongs to the ATP-dependent AMP-binding enzyme family.</text>
</comment>
<evidence type="ECO:0000256" key="1">
    <source>
        <dbReference type="ARBA" id="ARBA00006432"/>
    </source>
</evidence>
<dbReference type="Gene3D" id="3.40.50.12780">
    <property type="entry name" value="N-terminal domain of ligase-like"/>
    <property type="match status" value="1"/>
</dbReference>
<dbReference type="InterPro" id="IPR042099">
    <property type="entry name" value="ANL_N_sf"/>
</dbReference>
<dbReference type="AlphaFoldDB" id="A0A914RGR4"/>
<dbReference type="GO" id="GO:0005524">
    <property type="term" value="F:ATP binding"/>
    <property type="evidence" value="ECO:0007669"/>
    <property type="project" value="UniProtKB-KW"/>
</dbReference>
<sequence length="77" mass="8804">MTSGKDALTFEGYVSNEESRKKIVRNALREGDAVFCSGDVVHWDEFGYLYFKDRRGDTFRLPSDPVSYDVLQAKCSE</sequence>